<proteinExistence type="predicted"/>
<feature type="non-terminal residue" evidence="1">
    <location>
        <position position="1"/>
    </location>
</feature>
<evidence type="ECO:0000313" key="1">
    <source>
        <dbReference type="EMBL" id="CAK0862522.1"/>
    </source>
</evidence>
<name>A0ABN9UTE8_9DINO</name>
<keyword evidence="2" id="KW-1185">Reference proteome</keyword>
<organism evidence="1 2">
    <name type="scientific">Prorocentrum cordatum</name>
    <dbReference type="NCBI Taxonomy" id="2364126"/>
    <lineage>
        <taxon>Eukaryota</taxon>
        <taxon>Sar</taxon>
        <taxon>Alveolata</taxon>
        <taxon>Dinophyceae</taxon>
        <taxon>Prorocentrales</taxon>
        <taxon>Prorocentraceae</taxon>
        <taxon>Prorocentrum</taxon>
    </lineage>
</organism>
<protein>
    <submittedName>
        <fullName evidence="1">Uncharacterized protein</fullName>
    </submittedName>
</protein>
<comment type="caution">
    <text evidence="1">The sequence shown here is derived from an EMBL/GenBank/DDBJ whole genome shotgun (WGS) entry which is preliminary data.</text>
</comment>
<gene>
    <name evidence="1" type="ORF">PCOR1329_LOCUS50919</name>
</gene>
<dbReference type="EMBL" id="CAUYUJ010016171">
    <property type="protein sequence ID" value="CAK0862522.1"/>
    <property type="molecule type" value="Genomic_DNA"/>
</dbReference>
<reference evidence="1" key="1">
    <citation type="submission" date="2023-10" db="EMBL/GenBank/DDBJ databases">
        <authorList>
            <person name="Chen Y."/>
            <person name="Shah S."/>
            <person name="Dougan E. K."/>
            <person name="Thang M."/>
            <person name="Chan C."/>
        </authorList>
    </citation>
    <scope>NUCLEOTIDE SEQUENCE [LARGE SCALE GENOMIC DNA]</scope>
</reference>
<dbReference type="Proteomes" id="UP001189429">
    <property type="component" value="Unassembled WGS sequence"/>
</dbReference>
<sequence length="846" mass="92512">VPLPMGAWARSERHPDWMKFCRAMKDDTSVDASLEATAASAEDARNENFGEETVDVVSRCGFKMETHFRMHKDADIRDVARAPADVDLKDLSLAASAMEMPGGASCSGITTASPDKPHVDISRVEEYLIEGRVRAQSAERHVYREQAKKVVKAEAANVKSAMPTVIRGRNLAPPIDSIRFEAALKTNAGAATRDQQLETQVNLGAILDGSTLGDRECALRRFKPALIDAQNRKQELLHLIEKATELSVTSLHIIKDPQVSSRHLRALIKGGVGVTDCPKWCLAWLRAGLQRDTDAEAPVEDIPSQARDDLLNYLILPMVKEGESALTQIKELRKILAALLCAVILGTLGDHSLDSVACIGVDLTNFRKMLHGEVDRERASFSREMDDAEFWRANKNQWRRAAQVDMKGAPLMKARLAEIGQHHISSTIRATSDDLHRWFVACRSGTAISIVMAVVEAATGTADKYTTATGTERGSLVGELLETQAGLTRFDQLFANKSSPKRVRELFEDGLATLLDAIREMAEKAPQTAACNSILKVPKDFVGNTDKGNAASEIRVALLSNSKVKFSTAEHYDDIFKAFGAAANHDFLKYRPGSDDDLKTARMINFGGDVEFLRELCKLAALDAHGVLSRMGGAAQQVTNDDGPNYYNHLVKAISTTNARAAASAKLGANKRGVTPQMALDQYRDADVEQAHTELQNHCANLAKLAFFNEEEVCWKRGLSGDSPLEDARGQARASIFSAKGLAAKTRKAIGDIERAKKNLTDTAVSHKKDLLPTQHATIDNAMKTQPLAHKARLEAGALQILFDEKQTMAGKTTAVTSLLDLLPQARVSIRDFHVAAQKSFNELPQ</sequence>
<evidence type="ECO:0000313" key="2">
    <source>
        <dbReference type="Proteomes" id="UP001189429"/>
    </source>
</evidence>
<feature type="non-terminal residue" evidence="1">
    <location>
        <position position="846"/>
    </location>
</feature>
<accession>A0ABN9UTE8</accession>